<feature type="region of interest" description="Disordered" evidence="2">
    <location>
        <begin position="107"/>
        <end position="137"/>
    </location>
</feature>
<evidence type="ECO:0000313" key="5">
    <source>
        <dbReference type="Proteomes" id="UP001153328"/>
    </source>
</evidence>
<accession>A0A9W4MIY2</accession>
<reference evidence="4" key="1">
    <citation type="submission" date="2021-06" db="EMBL/GenBank/DDBJ databases">
        <authorList>
            <person name="Arsene-Ploetze F."/>
        </authorList>
    </citation>
    <scope>NUCLEOTIDE SEQUENCE</scope>
    <source>
        <strain evidence="4">SBRY1</strain>
    </source>
</reference>
<dbReference type="InterPro" id="IPR011990">
    <property type="entry name" value="TPR-like_helical_dom_sf"/>
</dbReference>
<dbReference type="GO" id="GO:0003677">
    <property type="term" value="F:DNA binding"/>
    <property type="evidence" value="ECO:0007669"/>
    <property type="project" value="InterPro"/>
</dbReference>
<evidence type="ECO:0000256" key="1">
    <source>
        <dbReference type="PROSITE-ProRule" id="PRU00339"/>
    </source>
</evidence>
<feature type="compositionally biased region" description="Pro residues" evidence="2">
    <location>
        <begin position="121"/>
        <end position="137"/>
    </location>
</feature>
<dbReference type="PROSITE" id="PS50005">
    <property type="entry name" value="TPR"/>
    <property type="match status" value="1"/>
</dbReference>
<gene>
    <name evidence="4" type="ORF">SBRY_40896</name>
</gene>
<dbReference type="SUPFAM" id="SSF48452">
    <property type="entry name" value="TPR-like"/>
    <property type="match status" value="2"/>
</dbReference>
<dbReference type="InterPro" id="IPR027417">
    <property type="entry name" value="P-loop_NTPase"/>
</dbReference>
<dbReference type="GO" id="GO:0043531">
    <property type="term" value="F:ADP binding"/>
    <property type="evidence" value="ECO:0007669"/>
    <property type="project" value="InterPro"/>
</dbReference>
<dbReference type="PANTHER" id="PTHR47691:SF3">
    <property type="entry name" value="HTH-TYPE TRANSCRIPTIONAL REGULATOR RV0890C-RELATED"/>
    <property type="match status" value="1"/>
</dbReference>
<sequence length="808" mass="85451">MMAHGVQEPLPEPTGSPASAAAGARTLEELAALLRDLRRRHARSRRDSTLTYRELALRTGWSQTAIAEYFTARTLPPTDRFDALLKVLSATPAEQRALATARDRIEEAARKARRRKAGPVAIPPPPRTVPPRPVPRQLPAPPGTFTGRARELADLDAALDVAPQTPGAPGICTVSGMGGIGKTWLALHWAHAGQDRFPDGQLYADLRGFDPSGRPAEPAAVLHGFLDALGVEPAAIPVGQQAATALFRSLTAGRRMLLVLDNARDTAQVAPLLPGGAACRVLVTGRRRLTGLVAAHGARPVALDVLPGEEAAGLLARHLGRTRLEREPAAAAALLGCCAGLPLALGIVAACAATHPDLSLRALAAELAGNPLDALDAGEPQADLRAVLSWSSRALSPGAARALALLGIAPGPDIAPAAAAALLGLPDPAARALLRELDHAHLVRRDAAGRYRMHDLLRLHAAEQARDRHTPAERDAALRRAIGHYTDTACAGARVLAPHDPAPLPGGYEPGSPPFPLPDAAAAMDWFDAEHTNLLAAQQAAAGHGWDAQVCRLARALDPYHRRRGHLADAAAAWQLAVTAAGRLGDPAPRAQAHQMLGDAHAQLGGTADALRHLAQALELAELTSDTAGQGEIHHSLGGAWERHGDDRRALEHARRALAVFQALGDTYRQARALNAVGWLRTRLGDHTAARADCTAALALLLQHPADHRQLGESSTLDSLGHIAHRLGEYDTALGHYRRALAICRAQGHSHLEADVLHRTAETHLARRSPAEARTAWEQARALYTAQHRTADADRVRELLAGLGGPVS</sequence>
<dbReference type="Gene3D" id="1.25.40.10">
    <property type="entry name" value="Tetratricopeptide repeat domain"/>
    <property type="match status" value="2"/>
</dbReference>
<evidence type="ECO:0000256" key="2">
    <source>
        <dbReference type="SAM" id="MobiDB-lite"/>
    </source>
</evidence>
<dbReference type="EMBL" id="CAJVAX010000018">
    <property type="protein sequence ID" value="CAG7648297.1"/>
    <property type="molecule type" value="Genomic_DNA"/>
</dbReference>
<comment type="caution">
    <text evidence="4">The sequence shown here is derived from an EMBL/GenBank/DDBJ whole genome shotgun (WGS) entry which is preliminary data.</text>
</comment>
<evidence type="ECO:0000313" key="4">
    <source>
        <dbReference type="EMBL" id="CAG7648297.1"/>
    </source>
</evidence>
<feature type="repeat" description="TPR" evidence="1">
    <location>
        <begin position="714"/>
        <end position="747"/>
    </location>
</feature>
<dbReference type="InterPro" id="IPR001387">
    <property type="entry name" value="Cro/C1-type_HTH"/>
</dbReference>
<name>A0A9W4MIY2_9ACTN</name>
<dbReference type="AlphaFoldDB" id="A0A9W4MIY2"/>
<keyword evidence="5" id="KW-1185">Reference proteome</keyword>
<dbReference type="InterPro" id="IPR019734">
    <property type="entry name" value="TPR_rpt"/>
</dbReference>
<dbReference type="Gene3D" id="3.40.50.300">
    <property type="entry name" value="P-loop containing nucleotide triphosphate hydrolases"/>
    <property type="match status" value="1"/>
</dbReference>
<dbReference type="InterPro" id="IPR010982">
    <property type="entry name" value="Lambda_DNA-bd_dom_sf"/>
</dbReference>
<dbReference type="SMART" id="SM00530">
    <property type="entry name" value="HTH_XRE"/>
    <property type="match status" value="1"/>
</dbReference>
<dbReference type="Gene3D" id="1.10.260.40">
    <property type="entry name" value="lambda repressor-like DNA-binding domains"/>
    <property type="match status" value="1"/>
</dbReference>
<organism evidence="4 5">
    <name type="scientific">Actinacidiphila bryophytorum</name>
    <dbReference type="NCBI Taxonomy" id="1436133"/>
    <lineage>
        <taxon>Bacteria</taxon>
        <taxon>Bacillati</taxon>
        <taxon>Actinomycetota</taxon>
        <taxon>Actinomycetes</taxon>
        <taxon>Kitasatosporales</taxon>
        <taxon>Streptomycetaceae</taxon>
        <taxon>Actinacidiphila</taxon>
    </lineage>
</organism>
<dbReference type="SUPFAM" id="SSF52540">
    <property type="entry name" value="P-loop containing nucleoside triphosphate hydrolases"/>
    <property type="match status" value="1"/>
</dbReference>
<feature type="region of interest" description="Disordered" evidence="2">
    <location>
        <begin position="1"/>
        <end position="21"/>
    </location>
</feature>
<feature type="domain" description="HTH cro/C1-type" evidence="3">
    <location>
        <begin position="50"/>
        <end position="95"/>
    </location>
</feature>
<dbReference type="CDD" id="cd00093">
    <property type="entry name" value="HTH_XRE"/>
    <property type="match status" value="1"/>
</dbReference>
<dbReference type="PROSITE" id="PS50943">
    <property type="entry name" value="HTH_CROC1"/>
    <property type="match status" value="1"/>
</dbReference>
<protein>
    <recommendedName>
        <fullName evidence="3">HTH cro/C1-type domain-containing protein</fullName>
    </recommendedName>
</protein>
<evidence type="ECO:0000259" key="3">
    <source>
        <dbReference type="PROSITE" id="PS50943"/>
    </source>
</evidence>
<dbReference type="PANTHER" id="PTHR47691">
    <property type="entry name" value="REGULATOR-RELATED"/>
    <property type="match status" value="1"/>
</dbReference>
<proteinExistence type="predicted"/>
<dbReference type="Pfam" id="PF13424">
    <property type="entry name" value="TPR_12"/>
    <property type="match status" value="1"/>
</dbReference>
<dbReference type="SMART" id="SM00028">
    <property type="entry name" value="TPR"/>
    <property type="match status" value="5"/>
</dbReference>
<dbReference type="PRINTS" id="PR00364">
    <property type="entry name" value="DISEASERSIST"/>
</dbReference>
<dbReference type="Proteomes" id="UP001153328">
    <property type="component" value="Unassembled WGS sequence"/>
</dbReference>
<keyword evidence="1" id="KW-0802">TPR repeat</keyword>